<protein>
    <submittedName>
        <fullName evidence="1">Uncharacterized protein</fullName>
    </submittedName>
</protein>
<organism evidence="1 2">
    <name type="scientific">Syncephalastrum racemosum</name>
    <name type="common">Filamentous fungus</name>
    <dbReference type="NCBI Taxonomy" id="13706"/>
    <lineage>
        <taxon>Eukaryota</taxon>
        <taxon>Fungi</taxon>
        <taxon>Fungi incertae sedis</taxon>
        <taxon>Mucoromycota</taxon>
        <taxon>Mucoromycotina</taxon>
        <taxon>Mucoromycetes</taxon>
        <taxon>Mucorales</taxon>
        <taxon>Syncephalastraceae</taxon>
        <taxon>Syncephalastrum</taxon>
    </lineage>
</organism>
<dbReference type="InParanoid" id="A0A1X2HQK1"/>
<comment type="caution">
    <text evidence="1">The sequence shown here is derived from an EMBL/GenBank/DDBJ whole genome shotgun (WGS) entry which is preliminary data.</text>
</comment>
<keyword evidence="2" id="KW-1185">Reference proteome</keyword>
<name>A0A1X2HQK1_SYNRA</name>
<dbReference type="OrthoDB" id="2288096at2759"/>
<sequence length="110" mass="12392">HSVIAKKIFSLNLPKQLNNKLSIVLSRSIMFDKESYITINTKLSGSSRKCELGIVALTNMWPHLPYGKKCIGISELGNVKKVFLTRRTGRLFSSKGCNMKNMHTKEACTF</sequence>
<dbReference type="Proteomes" id="UP000242180">
    <property type="component" value="Unassembled WGS sequence"/>
</dbReference>
<reference evidence="1 2" key="1">
    <citation type="submission" date="2016-07" db="EMBL/GenBank/DDBJ databases">
        <title>Pervasive Adenine N6-methylation of Active Genes in Fungi.</title>
        <authorList>
            <consortium name="DOE Joint Genome Institute"/>
            <person name="Mondo S.J."/>
            <person name="Dannebaum R.O."/>
            <person name="Kuo R.C."/>
            <person name="Labutti K."/>
            <person name="Haridas S."/>
            <person name="Kuo A."/>
            <person name="Salamov A."/>
            <person name="Ahrendt S.R."/>
            <person name="Lipzen A."/>
            <person name="Sullivan W."/>
            <person name="Andreopoulos W.B."/>
            <person name="Clum A."/>
            <person name="Lindquist E."/>
            <person name="Daum C."/>
            <person name="Ramamoorthy G.K."/>
            <person name="Gryganskyi A."/>
            <person name="Culley D."/>
            <person name="Magnuson J.K."/>
            <person name="James T.Y."/>
            <person name="O'Malley M.A."/>
            <person name="Stajich J.E."/>
            <person name="Spatafora J.W."/>
            <person name="Visel A."/>
            <person name="Grigoriev I.V."/>
        </authorList>
    </citation>
    <scope>NUCLEOTIDE SEQUENCE [LARGE SCALE GENOMIC DNA]</scope>
    <source>
        <strain evidence="1 2">NRRL 2496</strain>
    </source>
</reference>
<proteinExistence type="predicted"/>
<dbReference type="AlphaFoldDB" id="A0A1X2HQK1"/>
<gene>
    <name evidence="1" type="ORF">BCR43DRAFT_487297</name>
</gene>
<dbReference type="EMBL" id="MCGN01000002">
    <property type="protein sequence ID" value="ORZ01664.1"/>
    <property type="molecule type" value="Genomic_DNA"/>
</dbReference>
<feature type="non-terminal residue" evidence="1">
    <location>
        <position position="1"/>
    </location>
</feature>
<evidence type="ECO:0000313" key="2">
    <source>
        <dbReference type="Proteomes" id="UP000242180"/>
    </source>
</evidence>
<accession>A0A1X2HQK1</accession>
<evidence type="ECO:0000313" key="1">
    <source>
        <dbReference type="EMBL" id="ORZ01664.1"/>
    </source>
</evidence>